<feature type="domain" description="FlgD/Vpr Ig-like" evidence="1">
    <location>
        <begin position="410"/>
        <end position="462"/>
    </location>
</feature>
<organism evidence="2 3">
    <name type="scientific">candidate division WOR-3 bacterium JGI_Cruoil_03_44_89</name>
    <dbReference type="NCBI Taxonomy" id="1973748"/>
    <lineage>
        <taxon>Bacteria</taxon>
        <taxon>Bacteria division WOR-3</taxon>
    </lineage>
</organism>
<evidence type="ECO:0000259" key="1">
    <source>
        <dbReference type="Pfam" id="PF13860"/>
    </source>
</evidence>
<dbReference type="AlphaFoldDB" id="A0A235BV36"/>
<dbReference type="InterPro" id="IPR025965">
    <property type="entry name" value="FlgD/Vpr_Ig-like"/>
</dbReference>
<proteinExistence type="predicted"/>
<reference evidence="2 3" key="1">
    <citation type="submission" date="2017-07" db="EMBL/GenBank/DDBJ databases">
        <title>Recovery of genomes from metagenomes via a dereplication, aggregation, and scoring strategy.</title>
        <authorList>
            <person name="Sieber C.M."/>
            <person name="Probst A.J."/>
            <person name="Sharrar A."/>
            <person name="Thomas B.C."/>
            <person name="Hess M."/>
            <person name="Tringe S.G."/>
            <person name="Banfield J.F."/>
        </authorList>
    </citation>
    <scope>NUCLEOTIDE SEQUENCE [LARGE SCALE GENOMIC DNA]</scope>
    <source>
        <strain evidence="2">JGI_Cruoil_03_44_89</strain>
    </source>
</reference>
<sequence length="480" mass="53830">MFRRIFRLPLMVVAIGLIPLSSFAVTWSQPVLIGNSLISPYGPPDIEVDKDGDIWVTWTSENLYARYYNGNSWSETMSAPGEGIEPQIAVDSSNNIWVIWSTAYRVHCSHYDGVEWSPMELVCPDTGWSYSPSITVTPSGEIWAAYMHGPMPYGSVFRAVVSHREEDGWSSPTIVSGVEGLVLLPYNTAICSDENSGIWAAWMSIYGIMGSYYDGGKWGEPALISTDIDVGEDDCWHIKFTTDLDGRVWGCYDHASIHTPLSRICVNRAEGDSWMDNPLTVCSSDSVRYGWPDIAVDDSGKIWVVYDYHDTLDYFVFSSYYDGDNWSAPALVSIEPVIRGVCPVITKDNSGNIWSAWRGWTETEEGIYVNYCNALVGLEELPKPEKESDIKFWVSPNPFTIETSINLRLASDNFVSLKIYDIAGRLVRTVINGYTSAGHHIRHWNGQDEKGIRVRSGVYLCKLHVGEKAFTRKVTFLGSF</sequence>
<dbReference type="NCBIfam" id="TIGR04183">
    <property type="entry name" value="Por_Secre_tail"/>
    <property type="match status" value="1"/>
</dbReference>
<dbReference type="Pfam" id="PF13860">
    <property type="entry name" value="FlgD_ig"/>
    <property type="match status" value="1"/>
</dbReference>
<name>A0A235BV36_UNCW3</name>
<evidence type="ECO:0000313" key="2">
    <source>
        <dbReference type="EMBL" id="OYD16091.1"/>
    </source>
</evidence>
<gene>
    <name evidence="2" type="ORF">CH333_04330</name>
</gene>
<dbReference type="InterPro" id="IPR036278">
    <property type="entry name" value="Sialidase_sf"/>
</dbReference>
<dbReference type="EMBL" id="NOZQ01000087">
    <property type="protein sequence ID" value="OYD16091.1"/>
    <property type="molecule type" value="Genomic_DNA"/>
</dbReference>
<evidence type="ECO:0000313" key="3">
    <source>
        <dbReference type="Proteomes" id="UP000215215"/>
    </source>
</evidence>
<dbReference type="InterPro" id="IPR026444">
    <property type="entry name" value="Secre_tail"/>
</dbReference>
<dbReference type="Gene3D" id="2.120.10.30">
    <property type="entry name" value="TolB, C-terminal domain"/>
    <property type="match status" value="1"/>
</dbReference>
<dbReference type="InterPro" id="IPR011042">
    <property type="entry name" value="6-blade_b-propeller_TolB-like"/>
</dbReference>
<dbReference type="SUPFAM" id="SSF50939">
    <property type="entry name" value="Sialidases"/>
    <property type="match status" value="1"/>
</dbReference>
<dbReference type="Proteomes" id="UP000215215">
    <property type="component" value="Unassembled WGS sequence"/>
</dbReference>
<accession>A0A235BV36</accession>
<comment type="caution">
    <text evidence="2">The sequence shown here is derived from an EMBL/GenBank/DDBJ whole genome shotgun (WGS) entry which is preliminary data.</text>
</comment>
<dbReference type="Gene3D" id="2.60.40.4070">
    <property type="match status" value="1"/>
</dbReference>
<protein>
    <recommendedName>
        <fullName evidence="1">FlgD/Vpr Ig-like domain-containing protein</fullName>
    </recommendedName>
</protein>